<keyword evidence="2" id="KW-0805">Transcription regulation</keyword>
<dbReference type="GO" id="GO:0006352">
    <property type="term" value="P:DNA-templated transcription initiation"/>
    <property type="evidence" value="ECO:0007669"/>
    <property type="project" value="InterPro"/>
</dbReference>
<protein>
    <recommendedName>
        <fullName evidence="10">RNA polymerase subunit sigma-24</fullName>
    </recommendedName>
</protein>
<dbReference type="Gene3D" id="1.10.1740.10">
    <property type="match status" value="1"/>
</dbReference>
<evidence type="ECO:0008006" key="10">
    <source>
        <dbReference type="Google" id="ProtNLM"/>
    </source>
</evidence>
<evidence type="ECO:0000256" key="5">
    <source>
        <dbReference type="ARBA" id="ARBA00023163"/>
    </source>
</evidence>
<accession>A0A0P9CYS5</accession>
<dbReference type="EMBL" id="LJCO01000082">
    <property type="protein sequence ID" value="KPV42114.1"/>
    <property type="molecule type" value="Genomic_DNA"/>
</dbReference>
<feature type="domain" description="RNA polymerase sigma-70 region 4" evidence="7">
    <location>
        <begin position="132"/>
        <end position="181"/>
    </location>
</feature>
<dbReference type="Pfam" id="PF04542">
    <property type="entry name" value="Sigma70_r2"/>
    <property type="match status" value="1"/>
</dbReference>
<dbReference type="Gene3D" id="1.10.10.10">
    <property type="entry name" value="Winged helix-like DNA-binding domain superfamily/Winged helix DNA-binding domain"/>
    <property type="match status" value="1"/>
</dbReference>
<dbReference type="InterPro" id="IPR013324">
    <property type="entry name" value="RNA_pol_sigma_r3/r4-like"/>
</dbReference>
<dbReference type="InterPro" id="IPR007630">
    <property type="entry name" value="RNA_pol_sigma70_r4"/>
</dbReference>
<dbReference type="Pfam" id="PF04545">
    <property type="entry name" value="Sigma70_r4"/>
    <property type="match status" value="1"/>
</dbReference>
<reference evidence="8 9" key="1">
    <citation type="submission" date="2015-09" db="EMBL/GenBank/DDBJ databases">
        <title>Draft genome sequence of Alicyclobacillus ferrooxydans DSM 22381.</title>
        <authorList>
            <person name="Hemp J."/>
        </authorList>
    </citation>
    <scope>NUCLEOTIDE SEQUENCE [LARGE SCALE GENOMIC DNA]</scope>
    <source>
        <strain evidence="8 9">TC-34</strain>
    </source>
</reference>
<dbReference type="PANTHER" id="PTHR43133:SF62">
    <property type="entry name" value="RNA POLYMERASE SIGMA FACTOR SIGZ"/>
    <property type="match status" value="1"/>
</dbReference>
<proteinExistence type="inferred from homology"/>
<evidence type="ECO:0000259" key="6">
    <source>
        <dbReference type="Pfam" id="PF04542"/>
    </source>
</evidence>
<keyword evidence="5" id="KW-0804">Transcription</keyword>
<dbReference type="RefSeq" id="WP_054970737.1">
    <property type="nucleotide sequence ID" value="NZ_LJCO01000082.1"/>
</dbReference>
<evidence type="ECO:0000256" key="4">
    <source>
        <dbReference type="ARBA" id="ARBA00023125"/>
    </source>
</evidence>
<evidence type="ECO:0000259" key="7">
    <source>
        <dbReference type="Pfam" id="PF04545"/>
    </source>
</evidence>
<dbReference type="InterPro" id="IPR036388">
    <property type="entry name" value="WH-like_DNA-bd_sf"/>
</dbReference>
<dbReference type="SUPFAM" id="SSF88946">
    <property type="entry name" value="Sigma2 domain of RNA polymerase sigma factors"/>
    <property type="match status" value="1"/>
</dbReference>
<sequence length="192" mass="22667">MELLDDADLFSKIQEGNSEAFEQMYDRYSGLVYTFALHGCSNEELASEVTQDVFVRLWTTSAQYRPEQSQFRTWLLTITRRILYDKLRQQRRNGAVILEWYGQTADDLGTGLERSVESVSFHHWFREDVSEAMQALNFEERTVIELAYFHQLTLSEIAQQMNRPLGTVKTRLHKALKFLREMMPEWREGAER</sequence>
<keyword evidence="3" id="KW-0731">Sigma factor</keyword>
<dbReference type="NCBIfam" id="TIGR02937">
    <property type="entry name" value="sigma70-ECF"/>
    <property type="match status" value="1"/>
</dbReference>
<evidence type="ECO:0000256" key="3">
    <source>
        <dbReference type="ARBA" id="ARBA00023082"/>
    </source>
</evidence>
<dbReference type="Proteomes" id="UP000050482">
    <property type="component" value="Unassembled WGS sequence"/>
</dbReference>
<dbReference type="SUPFAM" id="SSF88659">
    <property type="entry name" value="Sigma3 and sigma4 domains of RNA polymerase sigma factors"/>
    <property type="match status" value="1"/>
</dbReference>
<feature type="domain" description="RNA polymerase sigma-70 region 2" evidence="6">
    <location>
        <begin position="24"/>
        <end position="92"/>
    </location>
</feature>
<dbReference type="CDD" id="cd06171">
    <property type="entry name" value="Sigma70_r4"/>
    <property type="match status" value="1"/>
</dbReference>
<organism evidence="8 9">
    <name type="scientific">Alicyclobacillus ferrooxydans</name>
    <dbReference type="NCBI Taxonomy" id="471514"/>
    <lineage>
        <taxon>Bacteria</taxon>
        <taxon>Bacillati</taxon>
        <taxon>Bacillota</taxon>
        <taxon>Bacilli</taxon>
        <taxon>Bacillales</taxon>
        <taxon>Alicyclobacillaceae</taxon>
        <taxon>Alicyclobacillus</taxon>
    </lineage>
</organism>
<dbReference type="InterPro" id="IPR013325">
    <property type="entry name" value="RNA_pol_sigma_r2"/>
</dbReference>
<keyword evidence="9" id="KW-1185">Reference proteome</keyword>
<dbReference type="OrthoDB" id="9784272at2"/>
<gene>
    <name evidence="8" type="ORF">AN477_18845</name>
</gene>
<evidence type="ECO:0000313" key="9">
    <source>
        <dbReference type="Proteomes" id="UP000050482"/>
    </source>
</evidence>
<dbReference type="GO" id="GO:0003677">
    <property type="term" value="F:DNA binding"/>
    <property type="evidence" value="ECO:0007669"/>
    <property type="project" value="UniProtKB-KW"/>
</dbReference>
<evidence type="ECO:0000256" key="2">
    <source>
        <dbReference type="ARBA" id="ARBA00023015"/>
    </source>
</evidence>
<keyword evidence="4" id="KW-0238">DNA-binding</keyword>
<evidence type="ECO:0000313" key="8">
    <source>
        <dbReference type="EMBL" id="KPV42114.1"/>
    </source>
</evidence>
<dbReference type="PANTHER" id="PTHR43133">
    <property type="entry name" value="RNA POLYMERASE ECF-TYPE SIGMA FACTO"/>
    <property type="match status" value="1"/>
</dbReference>
<dbReference type="AlphaFoldDB" id="A0A0P9CYS5"/>
<dbReference type="PATRIC" id="fig|471514.4.peg.1454"/>
<dbReference type="InterPro" id="IPR039425">
    <property type="entry name" value="RNA_pol_sigma-70-like"/>
</dbReference>
<dbReference type="GO" id="GO:0016987">
    <property type="term" value="F:sigma factor activity"/>
    <property type="evidence" value="ECO:0007669"/>
    <property type="project" value="UniProtKB-KW"/>
</dbReference>
<name>A0A0P9CYS5_9BACL</name>
<evidence type="ECO:0000256" key="1">
    <source>
        <dbReference type="ARBA" id="ARBA00010641"/>
    </source>
</evidence>
<comment type="caution">
    <text evidence="8">The sequence shown here is derived from an EMBL/GenBank/DDBJ whole genome shotgun (WGS) entry which is preliminary data.</text>
</comment>
<comment type="similarity">
    <text evidence="1">Belongs to the sigma-70 factor family. ECF subfamily.</text>
</comment>
<dbReference type="InterPro" id="IPR007627">
    <property type="entry name" value="RNA_pol_sigma70_r2"/>
</dbReference>
<dbReference type="InterPro" id="IPR014284">
    <property type="entry name" value="RNA_pol_sigma-70_dom"/>
</dbReference>
<dbReference type="STRING" id="471514.AN477_18845"/>